<feature type="compositionally biased region" description="Low complexity" evidence="4">
    <location>
        <begin position="318"/>
        <end position="345"/>
    </location>
</feature>
<dbReference type="EMBL" id="SJPI01000001">
    <property type="protein sequence ID" value="TWT52990.1"/>
    <property type="molecule type" value="Genomic_DNA"/>
</dbReference>
<keyword evidence="6" id="KW-0282">Flagellum</keyword>
<dbReference type="Gene3D" id="3.30.750.140">
    <property type="match status" value="1"/>
</dbReference>
<dbReference type="InterPro" id="IPR001635">
    <property type="entry name" value="Flag_hook_Flik"/>
</dbReference>
<protein>
    <submittedName>
        <fullName evidence="6">Flagellar hook-length control protein</fullName>
    </submittedName>
</protein>
<gene>
    <name evidence="6" type="ORF">Pla22_06180</name>
</gene>
<comment type="similarity">
    <text evidence="2">Belongs to the FliK family.</text>
</comment>
<evidence type="ECO:0000256" key="1">
    <source>
        <dbReference type="ARBA" id="ARBA00003944"/>
    </source>
</evidence>
<dbReference type="OrthoDB" id="292717at2"/>
<comment type="caution">
    <text evidence="6">The sequence shown here is derived from an EMBL/GenBank/DDBJ whole genome shotgun (WGS) entry which is preliminary data.</text>
</comment>
<feature type="compositionally biased region" description="Basic and acidic residues" evidence="4">
    <location>
        <begin position="485"/>
        <end position="495"/>
    </location>
</feature>
<keyword evidence="7" id="KW-1185">Reference proteome</keyword>
<dbReference type="GO" id="GO:0009424">
    <property type="term" value="C:bacterial-type flagellum hook"/>
    <property type="evidence" value="ECO:0007669"/>
    <property type="project" value="InterPro"/>
</dbReference>
<evidence type="ECO:0000313" key="6">
    <source>
        <dbReference type="EMBL" id="TWT52990.1"/>
    </source>
</evidence>
<dbReference type="GO" id="GO:0044780">
    <property type="term" value="P:bacterial-type flagellum assembly"/>
    <property type="evidence" value="ECO:0007669"/>
    <property type="project" value="InterPro"/>
</dbReference>
<sequence length="533" mass="55009">MSDSVGETTQVTKYANAIRKLRASSGRSTTGFDEGGFNPESAEMLGDAFAQVFAAMAATSAKPTTEADSVASDDPVVVTQEVSGDKRDSDEDDTEESAVLSNEDDSHSTEAVTLGTEAVSHDQNKSFEDEIAAKQDAQNDDDVAVADEASLIEEEEVESAMIAPVQQAAATVEQVDTPSTEKSKIGGKVIEAPVADNAQADSGIQQTKSSTSEATGPSLESTGVGEGAAGQPTDGQDQPQGESQNRRRYTRKDDNGLAEPSAGSSSNRVNAAVEGSAKGSTSSAQAPAASDALSAVEGQTQSPVVSPGVNVAAAASRTATVAGSGSQASAARAAGSGAVSRSIGGLEQATGLESSNAAPAAAGQKSTKAKDADTSKADMMNRIKLIQRVSKAFQHLGPDGGVVRLKLAPAELGTVRVEMRIDQKRVNARVVAETEAAAAALQEHLPDLRSRLEGYGMQVEKLEIETESFSGQTSNFDDQTQSDQADQRANRRDHSGSGSGRRNRNDSSSREPLIPVSQLPLATAASGGMDIHI</sequence>
<evidence type="ECO:0000259" key="5">
    <source>
        <dbReference type="Pfam" id="PF02120"/>
    </source>
</evidence>
<dbReference type="Proteomes" id="UP000316598">
    <property type="component" value="Unassembled WGS sequence"/>
</dbReference>
<comment type="function">
    <text evidence="1">Controls the length of the flagellar hook.</text>
</comment>
<dbReference type="PRINTS" id="PR01007">
    <property type="entry name" value="FLGHOOKFLIK"/>
</dbReference>
<keyword evidence="6" id="KW-0969">Cilium</keyword>
<feature type="compositionally biased region" description="Polar residues" evidence="4">
    <location>
        <begin position="199"/>
        <end position="221"/>
    </location>
</feature>
<keyword evidence="3" id="KW-1005">Bacterial flagellum biogenesis</keyword>
<proteinExistence type="inferred from homology"/>
<evidence type="ECO:0000256" key="3">
    <source>
        <dbReference type="ARBA" id="ARBA00022795"/>
    </source>
</evidence>
<dbReference type="Pfam" id="PF02120">
    <property type="entry name" value="Flg_hook"/>
    <property type="match status" value="1"/>
</dbReference>
<dbReference type="CDD" id="cd17470">
    <property type="entry name" value="T3SS_Flik_C"/>
    <property type="match status" value="1"/>
</dbReference>
<feature type="region of interest" description="Disordered" evidence="4">
    <location>
        <begin position="468"/>
        <end position="533"/>
    </location>
</feature>
<accession>A0A5C5WRA4</accession>
<organism evidence="6 7">
    <name type="scientific">Rubripirellula amarantea</name>
    <dbReference type="NCBI Taxonomy" id="2527999"/>
    <lineage>
        <taxon>Bacteria</taxon>
        <taxon>Pseudomonadati</taxon>
        <taxon>Planctomycetota</taxon>
        <taxon>Planctomycetia</taxon>
        <taxon>Pirellulales</taxon>
        <taxon>Pirellulaceae</taxon>
        <taxon>Rubripirellula</taxon>
    </lineage>
</organism>
<feature type="region of interest" description="Disordered" evidence="4">
    <location>
        <begin position="318"/>
        <end position="375"/>
    </location>
</feature>
<feature type="domain" description="Flagellar hook-length control protein-like C-terminal" evidence="5">
    <location>
        <begin position="394"/>
        <end position="471"/>
    </location>
</feature>
<feature type="region of interest" description="Disordered" evidence="4">
    <location>
        <begin position="58"/>
        <end position="111"/>
    </location>
</feature>
<dbReference type="InterPro" id="IPR021136">
    <property type="entry name" value="Flagellar_hook_control-like_C"/>
</dbReference>
<evidence type="ECO:0000256" key="4">
    <source>
        <dbReference type="SAM" id="MobiDB-lite"/>
    </source>
</evidence>
<feature type="compositionally biased region" description="Polar residues" evidence="4">
    <location>
        <begin position="468"/>
        <end position="484"/>
    </location>
</feature>
<feature type="compositionally biased region" description="Low complexity" evidence="4">
    <location>
        <begin position="230"/>
        <end position="241"/>
    </location>
</feature>
<evidence type="ECO:0000256" key="2">
    <source>
        <dbReference type="ARBA" id="ARBA00009149"/>
    </source>
</evidence>
<keyword evidence="6" id="KW-0966">Cell projection</keyword>
<evidence type="ECO:0000313" key="7">
    <source>
        <dbReference type="Proteomes" id="UP000316598"/>
    </source>
</evidence>
<dbReference type="RefSeq" id="WP_146513280.1">
    <property type="nucleotide sequence ID" value="NZ_SJPI01000001.1"/>
</dbReference>
<feature type="compositionally biased region" description="Low complexity" evidence="4">
    <location>
        <begin position="58"/>
        <end position="78"/>
    </location>
</feature>
<feature type="compositionally biased region" description="Low complexity" evidence="4">
    <location>
        <begin position="280"/>
        <end position="295"/>
    </location>
</feature>
<reference evidence="6 7" key="1">
    <citation type="submission" date="2019-02" db="EMBL/GenBank/DDBJ databases">
        <title>Deep-cultivation of Planctomycetes and their phenomic and genomic characterization uncovers novel biology.</title>
        <authorList>
            <person name="Wiegand S."/>
            <person name="Jogler M."/>
            <person name="Boedeker C."/>
            <person name="Pinto D."/>
            <person name="Vollmers J."/>
            <person name="Rivas-Marin E."/>
            <person name="Kohn T."/>
            <person name="Peeters S.H."/>
            <person name="Heuer A."/>
            <person name="Rast P."/>
            <person name="Oberbeckmann S."/>
            <person name="Bunk B."/>
            <person name="Jeske O."/>
            <person name="Meyerdierks A."/>
            <person name="Storesund J.E."/>
            <person name="Kallscheuer N."/>
            <person name="Luecker S."/>
            <person name="Lage O.M."/>
            <person name="Pohl T."/>
            <person name="Merkel B.J."/>
            <person name="Hornburger P."/>
            <person name="Mueller R.-W."/>
            <person name="Bruemmer F."/>
            <person name="Labrenz M."/>
            <person name="Spormann A.M."/>
            <person name="Op Den Camp H."/>
            <person name="Overmann J."/>
            <person name="Amann R."/>
            <person name="Jetten M.S.M."/>
            <person name="Mascher T."/>
            <person name="Medema M.H."/>
            <person name="Devos D.P."/>
            <person name="Kaster A.-K."/>
            <person name="Ovreas L."/>
            <person name="Rohde M."/>
            <person name="Galperin M.Y."/>
            <person name="Jogler C."/>
        </authorList>
    </citation>
    <scope>NUCLEOTIDE SEQUENCE [LARGE SCALE GENOMIC DNA]</scope>
    <source>
        <strain evidence="6 7">Pla22</strain>
    </source>
</reference>
<feature type="region of interest" description="Disordered" evidence="4">
    <location>
        <begin position="171"/>
        <end position="304"/>
    </location>
</feature>
<dbReference type="InterPro" id="IPR038610">
    <property type="entry name" value="FliK-like_C_sf"/>
</dbReference>
<dbReference type="AlphaFoldDB" id="A0A5C5WRA4"/>
<name>A0A5C5WRA4_9BACT</name>